<keyword evidence="2" id="KW-0134">Cell wall</keyword>
<evidence type="ECO:0000313" key="8">
    <source>
        <dbReference type="Proteomes" id="UP000199400"/>
    </source>
</evidence>
<dbReference type="InterPro" id="IPR051648">
    <property type="entry name" value="CWI-Assembly_Regulator"/>
</dbReference>
<dbReference type="AlphaFoldDB" id="A0A1I1U705"/>
<dbReference type="InterPro" id="IPR000494">
    <property type="entry name" value="Rcpt_L-dom"/>
</dbReference>
<keyword evidence="7" id="KW-0675">Receptor</keyword>
<keyword evidence="5" id="KW-0325">Glycoprotein</keyword>
<reference evidence="8" key="1">
    <citation type="submission" date="2016-10" db="EMBL/GenBank/DDBJ databases">
        <authorList>
            <person name="Varghese N."/>
            <person name="Submissions S."/>
        </authorList>
    </citation>
    <scope>NUCLEOTIDE SEQUENCE [LARGE SCALE GENOMIC DNA]</scope>
    <source>
        <strain evidence="8">ATCC 25963</strain>
    </source>
</reference>
<evidence type="ECO:0000259" key="6">
    <source>
        <dbReference type="Pfam" id="PF01030"/>
    </source>
</evidence>
<evidence type="ECO:0000256" key="1">
    <source>
        <dbReference type="ARBA" id="ARBA00004191"/>
    </source>
</evidence>
<gene>
    <name evidence="7" type="ORF">SAMN02745121_01021</name>
</gene>
<organism evidence="7 8">
    <name type="scientific">Nannocystis exedens</name>
    <dbReference type="NCBI Taxonomy" id="54"/>
    <lineage>
        <taxon>Bacteria</taxon>
        <taxon>Pseudomonadati</taxon>
        <taxon>Myxococcota</taxon>
        <taxon>Polyangia</taxon>
        <taxon>Nannocystales</taxon>
        <taxon>Nannocystaceae</taxon>
        <taxon>Nannocystis</taxon>
    </lineage>
</organism>
<dbReference type="Pfam" id="PF01030">
    <property type="entry name" value="Recep_L_domain"/>
    <property type="match status" value="1"/>
</dbReference>
<sequence>MAACAASVSFGCTPEQKGCIDAAALWGEPPDGPICIHGDLVITGRSEAELAALQRVETIEGSLRIFDNPGLEVLPAFASLAIIEGSLSISDNEDLAVIEGFPVLTAVEGELYLGENAALLEFTLGPGVAELDDLFVALNPRLTRIGGMPGLSRVNGDVLVIGHEAAKILEYPALTTVAGDFVLHDNLALTALDLPALTDVTGRCSLRRNAALASITGVPSLARVDEVNIGDNDQLTAIEWMGPLELRRLDVRHNARLERIRLGGSTASAGDIIVVGNPMLHDIAGFTDVETVVRLEIRGNGALRELAAFSGLTEIIGDLQLIDNPSLIGPESWFPALKAAGGLWIYRNLSLPPQVVDALEERLVVGGTPRVGDNGGENTMLEPCPWPEDGICDADWGWNGRGTGLCASDQKDCAAP</sequence>
<feature type="domain" description="Receptor L-domain" evidence="6">
    <location>
        <begin position="36"/>
        <end position="98"/>
    </location>
</feature>
<evidence type="ECO:0000256" key="4">
    <source>
        <dbReference type="ARBA" id="ARBA00022729"/>
    </source>
</evidence>
<dbReference type="STRING" id="54.SAMN02745121_01021"/>
<dbReference type="SUPFAM" id="SSF52058">
    <property type="entry name" value="L domain-like"/>
    <property type="match status" value="2"/>
</dbReference>
<evidence type="ECO:0000256" key="3">
    <source>
        <dbReference type="ARBA" id="ARBA00022525"/>
    </source>
</evidence>
<dbReference type="PANTHER" id="PTHR31018:SF3">
    <property type="entry name" value="RECEPTOR PROTEIN-TYROSINE KINASE"/>
    <property type="match status" value="1"/>
</dbReference>
<dbReference type="RefSeq" id="WP_170135918.1">
    <property type="nucleotide sequence ID" value="NZ_FOMX01000003.1"/>
</dbReference>
<comment type="subcellular location">
    <subcellularLocation>
        <location evidence="1">Secreted</location>
        <location evidence="1">Cell wall</location>
    </subcellularLocation>
</comment>
<keyword evidence="4" id="KW-0732">Signal</keyword>
<name>A0A1I1U705_9BACT</name>
<proteinExistence type="predicted"/>
<dbReference type="Gene3D" id="3.80.20.20">
    <property type="entry name" value="Receptor L-domain"/>
    <property type="match status" value="1"/>
</dbReference>
<evidence type="ECO:0000313" key="7">
    <source>
        <dbReference type="EMBL" id="SFD66567.1"/>
    </source>
</evidence>
<accession>A0A1I1U705</accession>
<dbReference type="Proteomes" id="UP000199400">
    <property type="component" value="Unassembled WGS sequence"/>
</dbReference>
<dbReference type="GO" id="GO:0030313">
    <property type="term" value="C:cell envelope"/>
    <property type="evidence" value="ECO:0007669"/>
    <property type="project" value="UniProtKB-SubCell"/>
</dbReference>
<evidence type="ECO:0000256" key="2">
    <source>
        <dbReference type="ARBA" id="ARBA00022512"/>
    </source>
</evidence>
<evidence type="ECO:0000256" key="5">
    <source>
        <dbReference type="ARBA" id="ARBA00023180"/>
    </source>
</evidence>
<dbReference type="InterPro" id="IPR036941">
    <property type="entry name" value="Rcpt_L-dom_sf"/>
</dbReference>
<dbReference type="PANTHER" id="PTHR31018">
    <property type="entry name" value="SPORULATION-SPECIFIC PROTEIN-RELATED"/>
    <property type="match status" value="1"/>
</dbReference>
<keyword evidence="3" id="KW-0964">Secreted</keyword>
<protein>
    <submittedName>
        <fullName evidence="7">Receptor L domain-containing protein</fullName>
    </submittedName>
</protein>
<dbReference type="EMBL" id="FOMX01000003">
    <property type="protein sequence ID" value="SFD66567.1"/>
    <property type="molecule type" value="Genomic_DNA"/>
</dbReference>
<keyword evidence="8" id="KW-1185">Reference proteome</keyword>